<sequence>MKTEHGVPIPRRAAVPRVAGYVAGATAWLTLIFEPVPHRPVVVSVAAGLAIVLFGIAYRRMGETRQQTRVLRAALGYRRGERPWTWTEHFVHGTVPFSVGLALGSTLDGADARMLVVGGIILVWAAAVAVSALQKRRHERSDRERFGSPAAYEAARRFH</sequence>
<keyword evidence="1" id="KW-0472">Membrane</keyword>
<evidence type="ECO:0000313" key="2">
    <source>
        <dbReference type="EMBL" id="MDQ1104756.1"/>
    </source>
</evidence>
<dbReference type="AlphaFoldDB" id="A0AAJ1U5B3"/>
<proteinExistence type="predicted"/>
<dbReference type="RefSeq" id="WP_307200369.1">
    <property type="nucleotide sequence ID" value="NZ_JAUTAN010000001.1"/>
</dbReference>
<feature type="transmembrane region" description="Helical" evidence="1">
    <location>
        <begin position="89"/>
        <end position="107"/>
    </location>
</feature>
<protein>
    <submittedName>
        <fullName evidence="2">Kef-type K+ transport system membrane component KefB</fullName>
    </submittedName>
</protein>
<keyword evidence="1" id="KW-1133">Transmembrane helix</keyword>
<reference evidence="2" key="1">
    <citation type="submission" date="2023-07" db="EMBL/GenBank/DDBJ databases">
        <title>Functional and genomic diversity of the sorghum phyllosphere microbiome.</title>
        <authorList>
            <person name="Shade A."/>
        </authorList>
    </citation>
    <scope>NUCLEOTIDE SEQUENCE</scope>
    <source>
        <strain evidence="2">SORGH_AS_1067</strain>
    </source>
</reference>
<dbReference type="EMBL" id="JAUTAN010000001">
    <property type="protein sequence ID" value="MDQ1104756.1"/>
    <property type="molecule type" value="Genomic_DNA"/>
</dbReference>
<feature type="transmembrane region" description="Helical" evidence="1">
    <location>
        <begin position="113"/>
        <end position="133"/>
    </location>
</feature>
<comment type="caution">
    <text evidence="2">The sequence shown here is derived from an EMBL/GenBank/DDBJ whole genome shotgun (WGS) entry which is preliminary data.</text>
</comment>
<evidence type="ECO:0000313" key="3">
    <source>
        <dbReference type="Proteomes" id="UP001239215"/>
    </source>
</evidence>
<evidence type="ECO:0000256" key="1">
    <source>
        <dbReference type="SAM" id="Phobius"/>
    </source>
</evidence>
<dbReference type="Proteomes" id="UP001239215">
    <property type="component" value="Unassembled WGS sequence"/>
</dbReference>
<name>A0AAJ1U5B3_9ACTN</name>
<feature type="transmembrane region" description="Helical" evidence="1">
    <location>
        <begin position="12"/>
        <end position="33"/>
    </location>
</feature>
<keyword evidence="1" id="KW-0812">Transmembrane</keyword>
<accession>A0AAJ1U5B3</accession>
<feature type="transmembrane region" description="Helical" evidence="1">
    <location>
        <begin position="39"/>
        <end position="58"/>
    </location>
</feature>
<gene>
    <name evidence="2" type="ORF">QE405_002040</name>
</gene>
<organism evidence="2 3">
    <name type="scientific">Nocardioides zeae</name>
    <dbReference type="NCBI Taxonomy" id="1457234"/>
    <lineage>
        <taxon>Bacteria</taxon>
        <taxon>Bacillati</taxon>
        <taxon>Actinomycetota</taxon>
        <taxon>Actinomycetes</taxon>
        <taxon>Propionibacteriales</taxon>
        <taxon>Nocardioidaceae</taxon>
        <taxon>Nocardioides</taxon>
    </lineage>
</organism>